<dbReference type="STRING" id="847.BRW83_1524"/>
<accession>C3X901</accession>
<feature type="compositionally biased region" description="Basic and acidic residues" evidence="1">
    <location>
        <begin position="126"/>
        <end position="143"/>
    </location>
</feature>
<dbReference type="InterPro" id="IPR006431">
    <property type="entry name" value="Phage_tape_meas_C"/>
</dbReference>
<evidence type="ECO:0000259" key="2">
    <source>
        <dbReference type="Pfam" id="PF09718"/>
    </source>
</evidence>
<keyword evidence="4" id="KW-1185">Reference proteome</keyword>
<dbReference type="OrthoDB" id="363355at2"/>
<feature type="compositionally biased region" description="Basic and acidic residues" evidence="1">
    <location>
        <begin position="62"/>
        <end position="71"/>
    </location>
</feature>
<name>C3X901_OXAFO</name>
<feature type="region of interest" description="Disordered" evidence="1">
    <location>
        <begin position="108"/>
        <end position="143"/>
    </location>
</feature>
<protein>
    <submittedName>
        <fullName evidence="3">Putative phage tail tape measure protein, lambda family</fullName>
    </submittedName>
</protein>
<evidence type="ECO:0000313" key="3">
    <source>
        <dbReference type="EMBL" id="EEO29677.1"/>
    </source>
</evidence>
<dbReference type="RefSeq" id="WP_005880328.1">
    <property type="nucleotide sequence ID" value="NZ_CP019430.1"/>
</dbReference>
<dbReference type="Pfam" id="PF09718">
    <property type="entry name" value="Tape_meas_lam_C"/>
    <property type="match status" value="1"/>
</dbReference>
<dbReference type="GeneID" id="77135386"/>
<dbReference type="Proteomes" id="UP000005089">
    <property type="component" value="Unassembled WGS sequence"/>
</dbReference>
<sequence length="378" mass="38736">MSISSDQYMQKMETGMIDVRQCVIKMEASLQKLVADSKAMQQLVKQSLAKDKQGAAAGKSDAGADAKKGDSAKSGLLDNVISSLSKKLADGIGSALLKVLGLEEKKKDSGAAGQAQGAGTGAGAAGKDDKAKANKKENADSLKDKSTVEIMEQAIKDFGGTAEDANKRIYDSMSVALKSSSDALVKFVTTGKLNFSDLAKSIISDIMKIQAKAAIAGLAQFLLGTVSSFIGGLGDSGSIPAGERLVDQKLNLNVGGTGGSGLGFNPNGSGPGFRAAGGFDVPSGVNPVTRLHEKEMVLPAQYADVIRGLANNGGASGGGININTSISVASDGTSNQKSDGGGSSQRQLADMINDQTKAVIAREMRQGGLIWNMRMGVA</sequence>
<evidence type="ECO:0000256" key="1">
    <source>
        <dbReference type="SAM" id="MobiDB-lite"/>
    </source>
</evidence>
<feature type="domain" description="Bacteriophage tail tape measure C-terminal" evidence="2">
    <location>
        <begin position="151"/>
        <end position="219"/>
    </location>
</feature>
<dbReference type="AlphaFoldDB" id="C3X901"/>
<dbReference type="HOGENOM" id="CLU_731239_0_0_4"/>
<dbReference type="eggNOG" id="COG5281">
    <property type="taxonomic scope" value="Bacteria"/>
</dbReference>
<organism evidence="3 4">
    <name type="scientific">Oxalobacter formigenes OXCC13</name>
    <dbReference type="NCBI Taxonomy" id="556269"/>
    <lineage>
        <taxon>Bacteria</taxon>
        <taxon>Pseudomonadati</taxon>
        <taxon>Pseudomonadota</taxon>
        <taxon>Betaproteobacteria</taxon>
        <taxon>Burkholderiales</taxon>
        <taxon>Oxalobacteraceae</taxon>
        <taxon>Oxalobacter</taxon>
    </lineage>
</organism>
<proteinExistence type="predicted"/>
<feature type="region of interest" description="Disordered" evidence="1">
    <location>
        <begin position="49"/>
        <end position="71"/>
    </location>
</feature>
<dbReference type="EMBL" id="GG658170">
    <property type="protein sequence ID" value="EEO29677.1"/>
    <property type="molecule type" value="Genomic_DNA"/>
</dbReference>
<evidence type="ECO:0000313" key="4">
    <source>
        <dbReference type="Proteomes" id="UP000005089"/>
    </source>
</evidence>
<gene>
    <name evidence="3" type="ORF">OFBG_00705</name>
</gene>
<reference evidence="3 4" key="1">
    <citation type="submission" date="2009-02" db="EMBL/GenBank/DDBJ databases">
        <title>The Genome Sequence of Oxalobacter formigenes OXCC13.</title>
        <authorList>
            <consortium name="The Broad Institute Genome Sequencing Platform"/>
            <person name="Ward D."/>
            <person name="Young S.K."/>
            <person name="Kodira C.D."/>
            <person name="Zeng Q."/>
            <person name="Koehrsen M."/>
            <person name="Alvarado L."/>
            <person name="Berlin A."/>
            <person name="Borenstein D."/>
            <person name="Chen Z."/>
            <person name="Engels R."/>
            <person name="Freedman E."/>
            <person name="Gellesch M."/>
            <person name="Goldberg J."/>
            <person name="Griggs A."/>
            <person name="Gujja S."/>
            <person name="Heiman D."/>
            <person name="Hepburn T."/>
            <person name="Howarth C."/>
            <person name="Jen D."/>
            <person name="Larson L."/>
            <person name="Lewis B."/>
            <person name="Mehta T."/>
            <person name="Park D."/>
            <person name="Pearson M."/>
            <person name="Roberts A."/>
            <person name="Saif S."/>
            <person name="Shea T."/>
            <person name="Shenoy N."/>
            <person name="Sisk P."/>
            <person name="Stolte C."/>
            <person name="Sykes S."/>
            <person name="Walk T."/>
            <person name="White J."/>
            <person name="Yandava C."/>
            <person name="Allison M.J."/>
            <person name="Lander E."/>
            <person name="Nusbaum C."/>
            <person name="Galagan J."/>
            <person name="Birren B."/>
        </authorList>
    </citation>
    <scope>NUCLEOTIDE SEQUENCE [LARGE SCALE GENOMIC DNA]</scope>
    <source>
        <strain evidence="3 4">OXCC13</strain>
    </source>
</reference>